<evidence type="ECO:0000259" key="11">
    <source>
        <dbReference type="Pfam" id="PF17406"/>
    </source>
</evidence>
<feature type="domain" description="Nrap protein" evidence="12">
    <location>
        <begin position="984"/>
        <end position="1114"/>
    </location>
</feature>
<dbReference type="GO" id="GO:0006364">
    <property type="term" value="P:rRNA processing"/>
    <property type="evidence" value="ECO:0007669"/>
    <property type="project" value="UniProtKB-KW"/>
</dbReference>
<feature type="compositionally biased region" description="Basic residues" evidence="6">
    <location>
        <begin position="1"/>
        <end position="10"/>
    </location>
</feature>
<dbReference type="GO" id="GO:0034456">
    <property type="term" value="C:UTP-C complex"/>
    <property type="evidence" value="ECO:0007669"/>
    <property type="project" value="TreeGrafter"/>
</dbReference>
<sequence>MSTAPAKRRKLDHDNSMDFDSDSSSDHGESSAEDAPATKAAPSRSQLKSGHSKNDDESAVYAGGLFKSSMFKYQVDYLLEEVRPKYEKRFEKAVETLNSLKGWIEAIEPRAPLNVAEASKTLQKEHKISVPFPSPKPDKNLAYKFAYEKPSSINVVGSYPLKTMTKSSEIGSSLAIDMLVVMPKSLFQDKDYLNYRYFYKRAYFLASLAAGLQEHTQENYTLKFEYLNGNDLHPILVVKPNPSGDSKLHAHYEIHLIPGTPQGLFPNSKLCPSKNCVRPKDSTENNLSLPSTPFYNASLSSEGSFGPYLKLLYSASKQSDGFKDAAMLGRVWLRRRGIGSAISQGGFGNFEWAALMALLLKGGGPKGHSILSPGYSSYQMFKAMLQFLSTNDMAAKPFIYEAPEISISSSSTPVFYDGPRGQSLLYKMTPWSYALLQEEARVSLEMLSNEAFDQFDSTFVVKASEATQRYDCVIRLPVPATSFEESSCDHTSHTTSFSHRVFSVLREGLMDRVKLIHIKTPFVGPWSLKSSGVGLDPHLLVSFVFDPANVDRLVDHGPSAEEKKKAAKFQKFWGEKAELRRFKDGSILESLIWKAGSTYSIFADIVTYLLKHHFGSLVSEDIIFLGEAFVKAVPSSETSMKTFKSLKEAFHTFEKDVRDLECLPLQLRQLSPADSQLRFASLCSPEFSPQRPLARPADVLIQFEGSGRWPDDLVAIQRTKIAFLLKIGVELTEANDAIETRVGLENEDKKFQNCAFLDVRYESGAVFRLRIHNEREQTLLERFVKDKFTDSRTRERAVLALSIYKRTCLQLPVLTQSISTHCTRYPLLSPTIRLMKLWFESHMLQGHASGELIELLVARTFLQPYPWRAPSSVMTGFLRTLMFIERWDWRHEPLIVDFTGTMTSKDVASANTRLEAWRKIDPGMNRTVIFAVSNHDASGVAFTDQGPSKVVAARMTSLASSAYKLVKEKGLELDQRSLFASSTADYNFVIHISPKFIKQQKRKDPSKSKFKNLEVQLEVDLENVGFEPVQLYLSELKKLYTDNIVFFHNSASELHVGGLWNPQPLAPRSFKTNLAYATKVTNSEQDGEDASVMIDKDAILAEIARLGGDMVSKIERHR</sequence>
<evidence type="ECO:0000259" key="7">
    <source>
        <dbReference type="Pfam" id="PF03813"/>
    </source>
</evidence>
<evidence type="ECO:0000256" key="1">
    <source>
        <dbReference type="ARBA" id="ARBA00004604"/>
    </source>
</evidence>
<keyword evidence="4 5" id="KW-0539">Nucleus</keyword>
<dbReference type="Pfam" id="PF03813">
    <property type="entry name" value="Nrap"/>
    <property type="match status" value="1"/>
</dbReference>
<dbReference type="GO" id="GO:0032040">
    <property type="term" value="C:small-subunit processome"/>
    <property type="evidence" value="ECO:0007669"/>
    <property type="project" value="TreeGrafter"/>
</dbReference>
<feature type="domain" description="Nrap protein" evidence="11">
    <location>
        <begin position="825"/>
        <end position="980"/>
    </location>
</feature>
<evidence type="ECO:0000256" key="5">
    <source>
        <dbReference type="RuleBase" id="RU364032"/>
    </source>
</evidence>
<proteinExistence type="inferred from homology"/>
<feature type="non-terminal residue" evidence="13">
    <location>
        <position position="1"/>
    </location>
</feature>
<evidence type="ECO:0000259" key="10">
    <source>
        <dbReference type="Pfam" id="PF17405"/>
    </source>
</evidence>
<evidence type="ECO:0000256" key="3">
    <source>
        <dbReference type="ARBA" id="ARBA00022884"/>
    </source>
</evidence>
<feature type="domain" description="Nrap protein" evidence="7">
    <location>
        <begin position="176"/>
        <end position="318"/>
    </location>
</feature>
<name>A0A9P7YBX1_9HELO</name>
<evidence type="ECO:0000256" key="2">
    <source>
        <dbReference type="ARBA" id="ARBA00006674"/>
    </source>
</evidence>
<keyword evidence="5" id="KW-0690">Ribosome biogenesis</keyword>
<dbReference type="InterPro" id="IPR035082">
    <property type="entry name" value="Nrap_D1"/>
</dbReference>
<dbReference type="GO" id="GO:0003723">
    <property type="term" value="F:RNA binding"/>
    <property type="evidence" value="ECO:0007669"/>
    <property type="project" value="UniProtKB-KW"/>
</dbReference>
<dbReference type="Proteomes" id="UP000824998">
    <property type="component" value="Unassembled WGS sequence"/>
</dbReference>
<comment type="subcellular location">
    <subcellularLocation>
        <location evidence="1 5">Nucleus</location>
        <location evidence="1 5">Nucleolus</location>
    </subcellularLocation>
</comment>
<feature type="domain" description="Nrap protein" evidence="8">
    <location>
        <begin position="322"/>
        <end position="461"/>
    </location>
</feature>
<dbReference type="GO" id="GO:0032545">
    <property type="term" value="C:CURI complex"/>
    <property type="evidence" value="ECO:0007669"/>
    <property type="project" value="TreeGrafter"/>
</dbReference>
<dbReference type="GO" id="GO:0006409">
    <property type="term" value="P:tRNA export from nucleus"/>
    <property type="evidence" value="ECO:0007669"/>
    <property type="project" value="TreeGrafter"/>
</dbReference>
<keyword evidence="5" id="KW-0687">Ribonucleoprotein</keyword>
<dbReference type="InterPro" id="IPR035367">
    <property type="entry name" value="Nrap_D2"/>
</dbReference>
<dbReference type="Pfam" id="PF17403">
    <property type="entry name" value="Nrap_D2"/>
    <property type="match status" value="1"/>
</dbReference>
<evidence type="ECO:0000259" key="9">
    <source>
        <dbReference type="Pfam" id="PF17404"/>
    </source>
</evidence>
<keyword evidence="5" id="KW-0698">rRNA processing</keyword>
<dbReference type="Gene3D" id="1.10.1410.10">
    <property type="match status" value="1"/>
</dbReference>
<comment type="similarity">
    <text evidence="2 5">Belongs to the NRAP family.</text>
</comment>
<dbReference type="OrthoDB" id="10251401at2759"/>
<protein>
    <recommendedName>
        <fullName evidence="5">U3 small nucleolar RNA-associated protein 22</fullName>
    </recommendedName>
</protein>
<dbReference type="AlphaFoldDB" id="A0A9P7YBX1"/>
<evidence type="ECO:0000256" key="4">
    <source>
        <dbReference type="ARBA" id="ARBA00023242"/>
    </source>
</evidence>
<dbReference type="Pfam" id="PF17404">
    <property type="entry name" value="Nrap_D3"/>
    <property type="match status" value="1"/>
</dbReference>
<comment type="caution">
    <text evidence="13">The sequence shown here is derived from an EMBL/GenBank/DDBJ whole genome shotgun (WGS) entry which is preliminary data.</text>
</comment>
<dbReference type="PANTHER" id="PTHR17972">
    <property type="entry name" value="NUCLEOLAR RNA-ASSOCIATED PROTEIN"/>
    <property type="match status" value="1"/>
</dbReference>
<evidence type="ECO:0000256" key="6">
    <source>
        <dbReference type="SAM" id="MobiDB-lite"/>
    </source>
</evidence>
<dbReference type="InterPro" id="IPR035371">
    <property type="entry name" value="Nrap_D6"/>
</dbReference>
<dbReference type="InterPro" id="IPR005554">
    <property type="entry name" value="NOL6/Upt22"/>
</dbReference>
<dbReference type="Pfam" id="PF17406">
    <property type="entry name" value="Nrap_D5"/>
    <property type="match status" value="1"/>
</dbReference>
<dbReference type="EMBL" id="MU251627">
    <property type="protein sequence ID" value="KAG9231053.1"/>
    <property type="molecule type" value="Genomic_DNA"/>
</dbReference>
<feature type="region of interest" description="Disordered" evidence="6">
    <location>
        <begin position="1"/>
        <end position="56"/>
    </location>
</feature>
<keyword evidence="14" id="KW-1185">Reference proteome</keyword>
<evidence type="ECO:0000259" key="12">
    <source>
        <dbReference type="Pfam" id="PF17407"/>
    </source>
</evidence>
<gene>
    <name evidence="13" type="ORF">BJ875DRAFT_498640</name>
</gene>
<dbReference type="InterPro" id="IPR035369">
    <property type="entry name" value="Nrap_D4"/>
</dbReference>
<dbReference type="PANTHER" id="PTHR17972:SF0">
    <property type="entry name" value="NUCLEOLAR PROTEIN 6"/>
    <property type="match status" value="1"/>
</dbReference>
<evidence type="ECO:0000259" key="8">
    <source>
        <dbReference type="Pfam" id="PF17403"/>
    </source>
</evidence>
<accession>A0A9P7YBX1</accession>
<keyword evidence="3 5" id="KW-0694">RNA-binding</keyword>
<dbReference type="Pfam" id="PF17407">
    <property type="entry name" value="Nrap_D6"/>
    <property type="match status" value="1"/>
</dbReference>
<feature type="domain" description="Nrap protein" evidence="9">
    <location>
        <begin position="467"/>
        <end position="614"/>
    </location>
</feature>
<reference evidence="13" key="1">
    <citation type="journal article" date="2021" name="IMA Fungus">
        <title>Genomic characterization of three marine fungi, including Emericellopsis atlantica sp. nov. with signatures of a generalist lifestyle and marine biomass degradation.</title>
        <authorList>
            <person name="Hagestad O.C."/>
            <person name="Hou L."/>
            <person name="Andersen J.H."/>
            <person name="Hansen E.H."/>
            <person name="Altermark B."/>
            <person name="Li C."/>
            <person name="Kuhnert E."/>
            <person name="Cox R.J."/>
            <person name="Crous P.W."/>
            <person name="Spatafora J.W."/>
            <person name="Lail K."/>
            <person name="Amirebrahimi M."/>
            <person name="Lipzen A."/>
            <person name="Pangilinan J."/>
            <person name="Andreopoulos W."/>
            <person name="Hayes R.D."/>
            <person name="Ng V."/>
            <person name="Grigoriev I.V."/>
            <person name="Jackson S.A."/>
            <person name="Sutton T.D.S."/>
            <person name="Dobson A.D.W."/>
            <person name="Rama T."/>
        </authorList>
    </citation>
    <scope>NUCLEOTIDE SEQUENCE</scope>
    <source>
        <strain evidence="13">TRa018bII</strain>
    </source>
</reference>
<dbReference type="InterPro" id="IPR035370">
    <property type="entry name" value="Nrap_D5"/>
</dbReference>
<feature type="domain" description="Nrap protein" evidence="10">
    <location>
        <begin position="634"/>
        <end position="823"/>
    </location>
</feature>
<dbReference type="InterPro" id="IPR035368">
    <property type="entry name" value="Nrap_D3"/>
</dbReference>
<dbReference type="Gene3D" id="3.30.70.3030">
    <property type="match status" value="1"/>
</dbReference>
<evidence type="ECO:0000313" key="14">
    <source>
        <dbReference type="Proteomes" id="UP000824998"/>
    </source>
</evidence>
<dbReference type="Pfam" id="PF17405">
    <property type="entry name" value="Nrap_D4"/>
    <property type="match status" value="1"/>
</dbReference>
<evidence type="ECO:0000313" key="13">
    <source>
        <dbReference type="EMBL" id="KAG9231053.1"/>
    </source>
</evidence>
<organism evidence="13 14">
    <name type="scientific">Amylocarpus encephaloides</name>
    <dbReference type="NCBI Taxonomy" id="45428"/>
    <lineage>
        <taxon>Eukaryota</taxon>
        <taxon>Fungi</taxon>
        <taxon>Dikarya</taxon>
        <taxon>Ascomycota</taxon>
        <taxon>Pezizomycotina</taxon>
        <taxon>Leotiomycetes</taxon>
        <taxon>Helotiales</taxon>
        <taxon>Helotiales incertae sedis</taxon>
        <taxon>Amylocarpus</taxon>
    </lineage>
</organism>